<dbReference type="GO" id="GO:0016887">
    <property type="term" value="F:ATP hydrolysis activity"/>
    <property type="evidence" value="ECO:0007669"/>
    <property type="project" value="InterPro"/>
</dbReference>
<gene>
    <name evidence="2" type="ORF">FYJ55_04395</name>
</gene>
<dbReference type="Pfam" id="PF00005">
    <property type="entry name" value="ABC_tran"/>
    <property type="match status" value="1"/>
</dbReference>
<sequence>MLFHDTIENNLRVAKQYVTIEETQLACKKANIHEYIQSLPHGYKTSVEALGSSLSGGERQRMGLVRMFLHDAKLFLLDEPTSNLDSLNEGIILKSIYEERKDKTIIFVSHRDSTLAHCNRVIHMESNRVS</sequence>
<accession>A0A6N7VI77</accession>
<feature type="domain" description="ABC transporter" evidence="1">
    <location>
        <begin position="9"/>
        <end position="82"/>
    </location>
</feature>
<dbReference type="AlphaFoldDB" id="A0A6N7VI77"/>
<keyword evidence="2" id="KW-0067">ATP-binding</keyword>
<protein>
    <submittedName>
        <fullName evidence="2">ATP-binding cassette domain-containing protein</fullName>
    </submittedName>
</protein>
<evidence type="ECO:0000313" key="3">
    <source>
        <dbReference type="Proteomes" id="UP000434241"/>
    </source>
</evidence>
<dbReference type="PANTHER" id="PTHR43394">
    <property type="entry name" value="ATP-DEPENDENT PERMEASE MDL1, MITOCHONDRIAL"/>
    <property type="match status" value="1"/>
</dbReference>
<dbReference type="PANTHER" id="PTHR43394:SF1">
    <property type="entry name" value="ATP-BINDING CASSETTE SUB-FAMILY B MEMBER 10, MITOCHONDRIAL"/>
    <property type="match status" value="1"/>
</dbReference>
<keyword evidence="2" id="KW-0547">Nucleotide-binding</keyword>
<organism evidence="2 3">
    <name type="scientific">Holdemanella porci</name>
    <dbReference type="NCBI Taxonomy" id="2652276"/>
    <lineage>
        <taxon>Bacteria</taxon>
        <taxon>Bacillati</taxon>
        <taxon>Bacillota</taxon>
        <taxon>Erysipelotrichia</taxon>
        <taxon>Erysipelotrichales</taxon>
        <taxon>Erysipelotrichaceae</taxon>
        <taxon>Holdemanella</taxon>
    </lineage>
</organism>
<dbReference type="GO" id="GO:0015421">
    <property type="term" value="F:ABC-type oligopeptide transporter activity"/>
    <property type="evidence" value="ECO:0007669"/>
    <property type="project" value="TreeGrafter"/>
</dbReference>
<dbReference type="InterPro" id="IPR003439">
    <property type="entry name" value="ABC_transporter-like_ATP-bd"/>
</dbReference>
<comment type="caution">
    <text evidence="2">The sequence shown here is derived from an EMBL/GenBank/DDBJ whole genome shotgun (WGS) entry which is preliminary data.</text>
</comment>
<dbReference type="Gene3D" id="3.40.50.300">
    <property type="entry name" value="P-loop containing nucleotide triphosphate hydrolases"/>
    <property type="match status" value="1"/>
</dbReference>
<name>A0A6N7VI77_9FIRM</name>
<dbReference type="Proteomes" id="UP000434241">
    <property type="component" value="Unassembled WGS sequence"/>
</dbReference>
<dbReference type="EMBL" id="VUMR01000015">
    <property type="protein sequence ID" value="MSS56154.1"/>
    <property type="molecule type" value="Genomic_DNA"/>
</dbReference>
<evidence type="ECO:0000259" key="1">
    <source>
        <dbReference type="Pfam" id="PF00005"/>
    </source>
</evidence>
<proteinExistence type="predicted"/>
<reference evidence="2 3" key="1">
    <citation type="submission" date="2019-08" db="EMBL/GenBank/DDBJ databases">
        <title>In-depth cultivation of the pig gut microbiome towards novel bacterial diversity and tailored functional studies.</title>
        <authorList>
            <person name="Wylensek D."/>
            <person name="Hitch T.C.A."/>
            <person name="Clavel T."/>
        </authorList>
    </citation>
    <scope>NUCLEOTIDE SEQUENCE [LARGE SCALE GENOMIC DNA]</scope>
    <source>
        <strain evidence="2 3">LKV-472-APC-3</strain>
    </source>
</reference>
<dbReference type="InterPro" id="IPR027417">
    <property type="entry name" value="P-loop_NTPase"/>
</dbReference>
<evidence type="ECO:0000313" key="2">
    <source>
        <dbReference type="EMBL" id="MSS56154.1"/>
    </source>
</evidence>
<dbReference type="GO" id="GO:0005524">
    <property type="term" value="F:ATP binding"/>
    <property type="evidence" value="ECO:0007669"/>
    <property type="project" value="UniProtKB-KW"/>
</dbReference>
<dbReference type="InterPro" id="IPR039421">
    <property type="entry name" value="Type_1_exporter"/>
</dbReference>
<keyword evidence="3" id="KW-1185">Reference proteome</keyword>
<dbReference type="SUPFAM" id="SSF52540">
    <property type="entry name" value="P-loop containing nucleoside triphosphate hydrolases"/>
    <property type="match status" value="1"/>
</dbReference>